<dbReference type="SUPFAM" id="SSF57667">
    <property type="entry name" value="beta-beta-alpha zinc fingers"/>
    <property type="match status" value="1"/>
</dbReference>
<keyword evidence="7" id="KW-0238">DNA-binding</keyword>
<evidence type="ECO:0000256" key="5">
    <source>
        <dbReference type="ARBA" id="ARBA00022833"/>
    </source>
</evidence>
<evidence type="ECO:0000256" key="1">
    <source>
        <dbReference type="ARBA" id="ARBA00004123"/>
    </source>
</evidence>
<dbReference type="InterPro" id="IPR036236">
    <property type="entry name" value="Znf_C2H2_sf"/>
</dbReference>
<dbReference type="Gene3D" id="3.30.160.60">
    <property type="entry name" value="Classic Zinc Finger"/>
    <property type="match status" value="1"/>
</dbReference>
<evidence type="ECO:0000256" key="4">
    <source>
        <dbReference type="ARBA" id="ARBA00022771"/>
    </source>
</evidence>
<organism evidence="13">
    <name type="scientific">Timema shepardi</name>
    <name type="common">Walking stick</name>
    <dbReference type="NCBI Taxonomy" id="629360"/>
    <lineage>
        <taxon>Eukaryota</taxon>
        <taxon>Metazoa</taxon>
        <taxon>Ecdysozoa</taxon>
        <taxon>Arthropoda</taxon>
        <taxon>Hexapoda</taxon>
        <taxon>Insecta</taxon>
        <taxon>Pterygota</taxon>
        <taxon>Neoptera</taxon>
        <taxon>Polyneoptera</taxon>
        <taxon>Phasmatodea</taxon>
        <taxon>Timematodea</taxon>
        <taxon>Timematoidea</taxon>
        <taxon>Timematidae</taxon>
        <taxon>Timema</taxon>
    </lineage>
</organism>
<feature type="compositionally biased region" description="Polar residues" evidence="11">
    <location>
        <begin position="19"/>
        <end position="28"/>
    </location>
</feature>
<evidence type="ECO:0000256" key="2">
    <source>
        <dbReference type="ARBA" id="ARBA00022723"/>
    </source>
</evidence>
<accession>A0A7R9FVH0</accession>
<dbReference type="PROSITE" id="PS00028">
    <property type="entry name" value="ZINC_FINGER_C2H2_1"/>
    <property type="match status" value="1"/>
</dbReference>
<evidence type="ECO:0000256" key="6">
    <source>
        <dbReference type="ARBA" id="ARBA00023015"/>
    </source>
</evidence>
<proteinExistence type="predicted"/>
<dbReference type="GO" id="GO:0003677">
    <property type="term" value="F:DNA binding"/>
    <property type="evidence" value="ECO:0007669"/>
    <property type="project" value="UniProtKB-KW"/>
</dbReference>
<evidence type="ECO:0000256" key="8">
    <source>
        <dbReference type="ARBA" id="ARBA00023163"/>
    </source>
</evidence>
<keyword evidence="4 10" id="KW-0863">Zinc-finger</keyword>
<keyword evidence="9" id="KW-0539">Nucleus</keyword>
<evidence type="ECO:0000256" key="3">
    <source>
        <dbReference type="ARBA" id="ARBA00022737"/>
    </source>
</evidence>
<comment type="subcellular location">
    <subcellularLocation>
        <location evidence="1">Nucleus</location>
    </subcellularLocation>
</comment>
<gene>
    <name evidence="13" type="ORF">TSIB3V08_LOCUS545</name>
</gene>
<keyword evidence="8" id="KW-0804">Transcription</keyword>
<evidence type="ECO:0000259" key="12">
    <source>
        <dbReference type="PROSITE" id="PS50157"/>
    </source>
</evidence>
<evidence type="ECO:0000256" key="9">
    <source>
        <dbReference type="ARBA" id="ARBA00023242"/>
    </source>
</evidence>
<keyword evidence="2" id="KW-0479">Metal-binding</keyword>
<dbReference type="PROSITE" id="PS50157">
    <property type="entry name" value="ZINC_FINGER_C2H2_2"/>
    <property type="match status" value="1"/>
</dbReference>
<dbReference type="FunFam" id="3.30.160.60:FF:000646">
    <property type="entry name" value="Myeloid zinc finger 1"/>
    <property type="match status" value="1"/>
</dbReference>
<dbReference type="AlphaFoldDB" id="A0A7R9FVH0"/>
<dbReference type="EMBL" id="OC000137">
    <property type="protein sequence ID" value="CAD7256261.1"/>
    <property type="molecule type" value="Genomic_DNA"/>
</dbReference>
<keyword evidence="3" id="KW-0677">Repeat</keyword>
<reference evidence="13" key="1">
    <citation type="submission" date="2020-11" db="EMBL/GenBank/DDBJ databases">
        <authorList>
            <person name="Tran Van P."/>
        </authorList>
    </citation>
    <scope>NUCLEOTIDE SEQUENCE</scope>
</reference>
<evidence type="ECO:0000256" key="10">
    <source>
        <dbReference type="PROSITE-ProRule" id="PRU00042"/>
    </source>
</evidence>
<keyword evidence="6" id="KW-0805">Transcription regulation</keyword>
<evidence type="ECO:0000256" key="11">
    <source>
        <dbReference type="SAM" id="MobiDB-lite"/>
    </source>
</evidence>
<dbReference type="InterPro" id="IPR013087">
    <property type="entry name" value="Znf_C2H2_type"/>
</dbReference>
<sequence length="163" mass="18598">MAAATNRATNARGRLEVNKNMTPQSSPGSVLGRSPVRPEYGHNAPTPPDKYSTDLEPYEWIKSEEFKLNEPFLDRDRKYHLKRHKRTHGADSSNMFADESLFHCELCGKNFSCKSTLKSHQVVHTDTMPVFLVRQVENFLKTRVSCGLVEEEKKLSGDYLPSR</sequence>
<dbReference type="GO" id="GO:0008270">
    <property type="term" value="F:zinc ion binding"/>
    <property type="evidence" value="ECO:0007669"/>
    <property type="project" value="UniProtKB-KW"/>
</dbReference>
<keyword evidence="5" id="KW-0862">Zinc</keyword>
<feature type="domain" description="C2H2-type" evidence="12">
    <location>
        <begin position="102"/>
        <end position="129"/>
    </location>
</feature>
<evidence type="ECO:0000256" key="7">
    <source>
        <dbReference type="ARBA" id="ARBA00023125"/>
    </source>
</evidence>
<dbReference type="GO" id="GO:0005634">
    <property type="term" value="C:nucleus"/>
    <property type="evidence" value="ECO:0007669"/>
    <property type="project" value="UniProtKB-SubCell"/>
</dbReference>
<name>A0A7R9FVH0_TIMSH</name>
<feature type="compositionally biased region" description="Low complexity" evidence="11">
    <location>
        <begin position="1"/>
        <end position="12"/>
    </location>
</feature>
<evidence type="ECO:0000313" key="13">
    <source>
        <dbReference type="EMBL" id="CAD7256261.1"/>
    </source>
</evidence>
<protein>
    <recommendedName>
        <fullName evidence="12">C2H2-type domain-containing protein</fullName>
    </recommendedName>
</protein>
<feature type="region of interest" description="Disordered" evidence="11">
    <location>
        <begin position="1"/>
        <end position="51"/>
    </location>
</feature>